<dbReference type="AlphaFoldDB" id="A0A511B3D8"/>
<gene>
    <name evidence="8" type="ORF">GWA01_19530</name>
</gene>
<dbReference type="GO" id="GO:0005525">
    <property type="term" value="F:GTP binding"/>
    <property type="evidence" value="ECO:0007669"/>
    <property type="project" value="UniProtKB-KW"/>
</dbReference>
<sequence>MRIKLICGKTMRAAMLAVSEQLGEDALILSTRSIGSLGFEITAALEVDALDTEILYQDSVASELREEDHNNLFSWHGVKFQDENLSHLSFSDILFRNVDIKPSDGPIIVCGPQGGGKSVYIARLAARMVLDGKNPLIITVDNEKAGAVEQLAVCTRLLKIDLVVADTTDLVSHICKKNYGIREILIDTPGVSNFDFKGMNNLLHLKNASKGELLLVHPAGGDVDDTREAIRRYRELGVTRMVISKVDDARRLGGVLHAAIDGIALAEAGMSNSIINGSIPLNAISLHEIMSDRRDFFPPQVPKDISREVKGPDKDLSDEPRSSVFLRQNGAFKKNVSASGAVALTKHIAAQALRNE</sequence>
<dbReference type="GO" id="GO:0003924">
    <property type="term" value="F:GTPase activity"/>
    <property type="evidence" value="ECO:0007669"/>
    <property type="project" value="TreeGrafter"/>
</dbReference>
<evidence type="ECO:0000256" key="5">
    <source>
        <dbReference type="ARBA" id="ARBA00023136"/>
    </source>
</evidence>
<feature type="compositionally biased region" description="Basic and acidic residues" evidence="6">
    <location>
        <begin position="304"/>
        <end position="321"/>
    </location>
</feature>
<name>A0A511B3D8_9PROT</name>
<evidence type="ECO:0000256" key="4">
    <source>
        <dbReference type="ARBA" id="ARBA00023134"/>
    </source>
</evidence>
<dbReference type="GO" id="GO:0005886">
    <property type="term" value="C:plasma membrane"/>
    <property type="evidence" value="ECO:0007669"/>
    <property type="project" value="UniProtKB-SubCell"/>
</dbReference>
<keyword evidence="5" id="KW-0472">Membrane</keyword>
<dbReference type="Proteomes" id="UP000321230">
    <property type="component" value="Unassembled WGS sequence"/>
</dbReference>
<organism evidence="8 9">
    <name type="scientific">Gluconobacter wancherniae NBRC 103581</name>
    <dbReference type="NCBI Taxonomy" id="656744"/>
    <lineage>
        <taxon>Bacteria</taxon>
        <taxon>Pseudomonadati</taxon>
        <taxon>Pseudomonadota</taxon>
        <taxon>Alphaproteobacteria</taxon>
        <taxon>Acetobacterales</taxon>
        <taxon>Acetobacteraceae</taxon>
        <taxon>Gluconobacter</taxon>
    </lineage>
</organism>
<dbReference type="Gene3D" id="3.40.50.300">
    <property type="entry name" value="P-loop containing nucleotide triphosphate hydrolases"/>
    <property type="match status" value="1"/>
</dbReference>
<accession>A0A511B3D8</accession>
<dbReference type="InterPro" id="IPR027417">
    <property type="entry name" value="P-loop_NTPase"/>
</dbReference>
<comment type="subcellular location">
    <subcellularLocation>
        <location evidence="1">Cell membrane</location>
        <topology evidence="1">Peripheral membrane protein</topology>
        <orientation evidence="1">Cytoplasmic side</orientation>
    </subcellularLocation>
</comment>
<evidence type="ECO:0000256" key="6">
    <source>
        <dbReference type="SAM" id="MobiDB-lite"/>
    </source>
</evidence>
<dbReference type="PANTHER" id="PTHR43134">
    <property type="entry name" value="SIGNAL RECOGNITION PARTICLE RECEPTOR SUBUNIT ALPHA"/>
    <property type="match status" value="1"/>
</dbReference>
<dbReference type="SUPFAM" id="SSF52540">
    <property type="entry name" value="P-loop containing nucleoside triphosphate hydrolases"/>
    <property type="match status" value="1"/>
</dbReference>
<dbReference type="GO" id="GO:0005047">
    <property type="term" value="F:signal recognition particle binding"/>
    <property type="evidence" value="ECO:0007669"/>
    <property type="project" value="TreeGrafter"/>
</dbReference>
<evidence type="ECO:0000259" key="7">
    <source>
        <dbReference type="SMART" id="SM00962"/>
    </source>
</evidence>
<dbReference type="SMART" id="SM00962">
    <property type="entry name" value="SRP54"/>
    <property type="match status" value="1"/>
</dbReference>
<proteinExistence type="inferred from homology"/>
<keyword evidence="4" id="KW-0342">GTP-binding</keyword>
<dbReference type="InterPro" id="IPR000897">
    <property type="entry name" value="SRP54_GTPase_dom"/>
</dbReference>
<keyword evidence="3" id="KW-0547">Nucleotide-binding</keyword>
<dbReference type="Pfam" id="PF00448">
    <property type="entry name" value="SRP54"/>
    <property type="match status" value="1"/>
</dbReference>
<feature type="region of interest" description="Disordered" evidence="6">
    <location>
        <begin position="300"/>
        <end position="321"/>
    </location>
</feature>
<evidence type="ECO:0000256" key="2">
    <source>
        <dbReference type="ARBA" id="ARBA00008531"/>
    </source>
</evidence>
<evidence type="ECO:0000313" key="8">
    <source>
        <dbReference type="EMBL" id="GEK94183.1"/>
    </source>
</evidence>
<keyword evidence="9" id="KW-1185">Reference proteome</keyword>
<comment type="similarity">
    <text evidence="2">Belongs to the GTP-binding SRP family.</text>
</comment>
<comment type="caution">
    <text evidence="8">The sequence shown here is derived from an EMBL/GenBank/DDBJ whole genome shotgun (WGS) entry which is preliminary data.</text>
</comment>
<feature type="domain" description="SRP54-type proteins GTP-binding" evidence="7">
    <location>
        <begin position="104"/>
        <end position="291"/>
    </location>
</feature>
<dbReference type="PANTHER" id="PTHR43134:SF3">
    <property type="entry name" value="FLAGELLAR BIOSYNTHESIS PROTEIN FLHF"/>
    <property type="match status" value="1"/>
</dbReference>
<dbReference type="OrthoDB" id="9778554at2"/>
<dbReference type="GO" id="GO:0006614">
    <property type="term" value="P:SRP-dependent cotranslational protein targeting to membrane"/>
    <property type="evidence" value="ECO:0007669"/>
    <property type="project" value="InterPro"/>
</dbReference>
<reference evidence="8 9" key="1">
    <citation type="submission" date="2019-07" db="EMBL/GenBank/DDBJ databases">
        <title>Whole genome shotgun sequence of Gluconobacter wancherniae NBRC 103581.</title>
        <authorList>
            <person name="Hosoyama A."/>
            <person name="Uohara A."/>
            <person name="Ohji S."/>
            <person name="Ichikawa N."/>
        </authorList>
    </citation>
    <scope>NUCLEOTIDE SEQUENCE [LARGE SCALE GENOMIC DNA]</scope>
    <source>
        <strain evidence="8 9">NBRC 103581</strain>
    </source>
</reference>
<dbReference type="EMBL" id="BJUZ01000002">
    <property type="protein sequence ID" value="GEK94183.1"/>
    <property type="molecule type" value="Genomic_DNA"/>
</dbReference>
<evidence type="ECO:0000313" key="9">
    <source>
        <dbReference type="Proteomes" id="UP000321230"/>
    </source>
</evidence>
<protein>
    <submittedName>
        <fullName evidence="8">GTP-binding protein</fullName>
    </submittedName>
</protein>
<evidence type="ECO:0000256" key="1">
    <source>
        <dbReference type="ARBA" id="ARBA00004413"/>
    </source>
</evidence>
<evidence type="ECO:0000256" key="3">
    <source>
        <dbReference type="ARBA" id="ARBA00022741"/>
    </source>
</evidence>